<sequence>MDMQKIVGTIVEEMKQTAQQKGVSLSLAVPDKKKDGFVANVDAGKISQVVGNVINNAIQYAPQGMIAVTLSKNSAKKIILIAVKDNGVGMTKETIDKLFQKFSRADDASKTSTTGTGLGLYVASQLVQAHQGRIWAESAGKDKGSTFFVELPLVSR</sequence>
<comment type="subcellular location">
    <subcellularLocation>
        <location evidence="2">Cell membrane</location>
    </subcellularLocation>
</comment>
<dbReference type="EMBL" id="MHIN01000052">
    <property type="protein sequence ID" value="OGY53225.1"/>
    <property type="molecule type" value="Genomic_DNA"/>
</dbReference>
<comment type="caution">
    <text evidence="13">The sequence shown here is derived from an EMBL/GenBank/DDBJ whole genome shotgun (WGS) entry which is preliminary data.</text>
</comment>
<evidence type="ECO:0000256" key="6">
    <source>
        <dbReference type="ARBA" id="ARBA00022679"/>
    </source>
</evidence>
<dbReference type="InterPro" id="IPR005467">
    <property type="entry name" value="His_kinase_dom"/>
</dbReference>
<evidence type="ECO:0000256" key="2">
    <source>
        <dbReference type="ARBA" id="ARBA00004236"/>
    </source>
</evidence>
<dbReference type="AlphaFoldDB" id="A0A1G1YLJ3"/>
<dbReference type="PANTHER" id="PTHR43047">
    <property type="entry name" value="TWO-COMPONENT HISTIDINE PROTEIN KINASE"/>
    <property type="match status" value="1"/>
</dbReference>
<evidence type="ECO:0000256" key="11">
    <source>
        <dbReference type="ARBA" id="ARBA00023136"/>
    </source>
</evidence>
<evidence type="ECO:0000256" key="3">
    <source>
        <dbReference type="ARBA" id="ARBA00012438"/>
    </source>
</evidence>
<evidence type="ECO:0000313" key="13">
    <source>
        <dbReference type="EMBL" id="OGY53225.1"/>
    </source>
</evidence>
<dbReference type="InterPro" id="IPR036890">
    <property type="entry name" value="HATPase_C_sf"/>
</dbReference>
<dbReference type="GO" id="GO:0000155">
    <property type="term" value="F:phosphorelay sensor kinase activity"/>
    <property type="evidence" value="ECO:0007669"/>
    <property type="project" value="TreeGrafter"/>
</dbReference>
<keyword evidence="5" id="KW-0597">Phosphoprotein</keyword>
<evidence type="ECO:0000256" key="7">
    <source>
        <dbReference type="ARBA" id="ARBA00022741"/>
    </source>
</evidence>
<dbReference type="InterPro" id="IPR003594">
    <property type="entry name" value="HATPase_dom"/>
</dbReference>
<dbReference type="PANTHER" id="PTHR43047:SF72">
    <property type="entry name" value="OSMOSENSING HISTIDINE PROTEIN KINASE SLN1"/>
    <property type="match status" value="1"/>
</dbReference>
<evidence type="ECO:0000256" key="8">
    <source>
        <dbReference type="ARBA" id="ARBA00022777"/>
    </source>
</evidence>
<keyword evidence="8" id="KW-0418">Kinase</keyword>
<gene>
    <name evidence="13" type="ORF">A2912_00400</name>
</gene>
<keyword evidence="11" id="KW-0472">Membrane</keyword>
<feature type="domain" description="Histidine kinase" evidence="12">
    <location>
        <begin position="1"/>
        <end position="155"/>
    </location>
</feature>
<evidence type="ECO:0000313" key="14">
    <source>
        <dbReference type="Proteomes" id="UP000178122"/>
    </source>
</evidence>
<evidence type="ECO:0000259" key="12">
    <source>
        <dbReference type="PROSITE" id="PS50109"/>
    </source>
</evidence>
<evidence type="ECO:0000256" key="5">
    <source>
        <dbReference type="ARBA" id="ARBA00022553"/>
    </source>
</evidence>
<dbReference type="FunFam" id="3.30.565.10:FF:000023">
    <property type="entry name" value="PAS domain-containing sensor histidine kinase"/>
    <property type="match status" value="1"/>
</dbReference>
<keyword evidence="4" id="KW-1003">Cell membrane</keyword>
<name>A0A1G1YLJ3_9BACT</name>
<reference evidence="13 14" key="1">
    <citation type="journal article" date="2016" name="Nat. Commun.">
        <title>Thousands of microbial genomes shed light on interconnected biogeochemical processes in an aquifer system.</title>
        <authorList>
            <person name="Anantharaman K."/>
            <person name="Brown C.T."/>
            <person name="Hug L.A."/>
            <person name="Sharon I."/>
            <person name="Castelle C.J."/>
            <person name="Probst A.J."/>
            <person name="Thomas B.C."/>
            <person name="Singh A."/>
            <person name="Wilkins M.J."/>
            <person name="Karaoz U."/>
            <person name="Brodie E.L."/>
            <person name="Williams K.H."/>
            <person name="Hubbard S.S."/>
            <person name="Banfield J.F."/>
        </authorList>
    </citation>
    <scope>NUCLEOTIDE SEQUENCE [LARGE SCALE GENOMIC DNA]</scope>
</reference>
<dbReference type="GO" id="GO:0009927">
    <property type="term" value="F:histidine phosphotransfer kinase activity"/>
    <property type="evidence" value="ECO:0007669"/>
    <property type="project" value="TreeGrafter"/>
</dbReference>
<dbReference type="GO" id="GO:0005524">
    <property type="term" value="F:ATP binding"/>
    <property type="evidence" value="ECO:0007669"/>
    <property type="project" value="UniProtKB-KW"/>
</dbReference>
<dbReference type="GO" id="GO:0005886">
    <property type="term" value="C:plasma membrane"/>
    <property type="evidence" value="ECO:0007669"/>
    <property type="project" value="UniProtKB-SubCell"/>
</dbReference>
<comment type="catalytic activity">
    <reaction evidence="1">
        <text>ATP + protein L-histidine = ADP + protein N-phospho-L-histidine.</text>
        <dbReference type="EC" id="2.7.13.3"/>
    </reaction>
</comment>
<keyword evidence="6" id="KW-0808">Transferase</keyword>
<dbReference type="EC" id="2.7.13.3" evidence="3"/>
<organism evidence="13 14">
    <name type="scientific">Candidatus Buchananbacteria bacterium RIFCSPLOWO2_01_FULL_40_23b</name>
    <dbReference type="NCBI Taxonomy" id="1797544"/>
    <lineage>
        <taxon>Bacteria</taxon>
        <taxon>Candidatus Buchananiibacteriota</taxon>
    </lineage>
</organism>
<accession>A0A1G1YLJ3</accession>
<dbReference type="SUPFAM" id="SSF55874">
    <property type="entry name" value="ATPase domain of HSP90 chaperone/DNA topoisomerase II/histidine kinase"/>
    <property type="match status" value="1"/>
</dbReference>
<evidence type="ECO:0000256" key="1">
    <source>
        <dbReference type="ARBA" id="ARBA00000085"/>
    </source>
</evidence>
<dbReference type="Pfam" id="PF02518">
    <property type="entry name" value="HATPase_c"/>
    <property type="match status" value="1"/>
</dbReference>
<keyword evidence="10" id="KW-0902">Two-component regulatory system</keyword>
<evidence type="ECO:0000256" key="9">
    <source>
        <dbReference type="ARBA" id="ARBA00022840"/>
    </source>
</evidence>
<keyword evidence="7" id="KW-0547">Nucleotide-binding</keyword>
<evidence type="ECO:0000256" key="4">
    <source>
        <dbReference type="ARBA" id="ARBA00022475"/>
    </source>
</evidence>
<keyword evidence="9" id="KW-0067">ATP-binding</keyword>
<proteinExistence type="predicted"/>
<dbReference type="SMART" id="SM00387">
    <property type="entry name" value="HATPase_c"/>
    <property type="match status" value="1"/>
</dbReference>
<dbReference type="Gene3D" id="3.30.565.10">
    <property type="entry name" value="Histidine kinase-like ATPase, C-terminal domain"/>
    <property type="match status" value="1"/>
</dbReference>
<dbReference type="InterPro" id="IPR004358">
    <property type="entry name" value="Sig_transdc_His_kin-like_C"/>
</dbReference>
<evidence type="ECO:0000256" key="10">
    <source>
        <dbReference type="ARBA" id="ARBA00023012"/>
    </source>
</evidence>
<dbReference type="PRINTS" id="PR00344">
    <property type="entry name" value="BCTRLSENSOR"/>
</dbReference>
<dbReference type="PROSITE" id="PS50109">
    <property type="entry name" value="HIS_KIN"/>
    <property type="match status" value="1"/>
</dbReference>
<dbReference type="Proteomes" id="UP000178122">
    <property type="component" value="Unassembled WGS sequence"/>
</dbReference>
<protein>
    <recommendedName>
        <fullName evidence="3">histidine kinase</fullName>
        <ecNumber evidence="3">2.7.13.3</ecNumber>
    </recommendedName>
</protein>